<sequence>MTDLNIADCATRGVNKFEFEHHTWWKGPSFIKNQLSQNHNRLFSVEQEGEQREKIAIVLQTSADIEDELLEWKRINQLRTAKRITKNVLRFIKKLLMNINEELRKRVLRSISVINSVTADYHNTQYGYGQRNSVKNTDKESSNSTLLAEVAQKPYKKTRTKTNTVCFGVKDESGISDESLETKQSMLIIPQNELAEAMITFHSTQERTRQWLTSNVEFGHLD</sequence>
<accession>A0AAD5MXI5</accession>
<gene>
    <name evidence="1" type="ORF">KIN20_023827</name>
</gene>
<reference evidence="1" key="1">
    <citation type="submission" date="2021-06" db="EMBL/GenBank/DDBJ databases">
        <title>Parelaphostrongylus tenuis whole genome reference sequence.</title>
        <authorList>
            <person name="Garwood T.J."/>
            <person name="Larsen P.A."/>
            <person name="Fountain-Jones N.M."/>
            <person name="Garbe J.R."/>
            <person name="Macchietto M.G."/>
            <person name="Kania S.A."/>
            <person name="Gerhold R.W."/>
            <person name="Richards J.E."/>
            <person name="Wolf T.M."/>
        </authorList>
    </citation>
    <scope>NUCLEOTIDE SEQUENCE</scope>
    <source>
        <strain evidence="1">MNPRO001-30</strain>
        <tissue evidence="1">Meninges</tissue>
    </source>
</reference>
<dbReference type="AlphaFoldDB" id="A0AAD5MXI5"/>
<organism evidence="1 2">
    <name type="scientific">Parelaphostrongylus tenuis</name>
    <name type="common">Meningeal worm</name>
    <dbReference type="NCBI Taxonomy" id="148309"/>
    <lineage>
        <taxon>Eukaryota</taxon>
        <taxon>Metazoa</taxon>
        <taxon>Ecdysozoa</taxon>
        <taxon>Nematoda</taxon>
        <taxon>Chromadorea</taxon>
        <taxon>Rhabditida</taxon>
        <taxon>Rhabditina</taxon>
        <taxon>Rhabditomorpha</taxon>
        <taxon>Strongyloidea</taxon>
        <taxon>Metastrongylidae</taxon>
        <taxon>Parelaphostrongylus</taxon>
    </lineage>
</organism>
<dbReference type="Proteomes" id="UP001196413">
    <property type="component" value="Unassembled WGS sequence"/>
</dbReference>
<protein>
    <submittedName>
        <fullName evidence="1">Uncharacterized protein</fullName>
    </submittedName>
</protein>
<comment type="caution">
    <text evidence="1">The sequence shown here is derived from an EMBL/GenBank/DDBJ whole genome shotgun (WGS) entry which is preliminary data.</text>
</comment>
<proteinExistence type="predicted"/>
<evidence type="ECO:0000313" key="1">
    <source>
        <dbReference type="EMBL" id="KAJ1363873.1"/>
    </source>
</evidence>
<dbReference type="EMBL" id="JAHQIW010004825">
    <property type="protein sequence ID" value="KAJ1363873.1"/>
    <property type="molecule type" value="Genomic_DNA"/>
</dbReference>
<name>A0AAD5MXI5_PARTN</name>
<keyword evidence="2" id="KW-1185">Reference proteome</keyword>
<evidence type="ECO:0000313" key="2">
    <source>
        <dbReference type="Proteomes" id="UP001196413"/>
    </source>
</evidence>